<dbReference type="EMBL" id="BTSX01000006">
    <property type="protein sequence ID" value="GMT07773.1"/>
    <property type="molecule type" value="Genomic_DNA"/>
</dbReference>
<feature type="coiled-coil region" evidence="1">
    <location>
        <begin position="494"/>
        <end position="521"/>
    </location>
</feature>
<accession>A0AAV5UMA4</accession>
<keyword evidence="4" id="KW-1185">Reference proteome</keyword>
<protein>
    <submittedName>
        <fullName evidence="3">Uncharacterized protein</fullName>
    </submittedName>
</protein>
<feature type="non-terminal residue" evidence="3">
    <location>
        <position position="1"/>
    </location>
</feature>
<feature type="compositionally biased region" description="Basic and acidic residues" evidence="2">
    <location>
        <begin position="427"/>
        <end position="448"/>
    </location>
</feature>
<name>A0AAV5UMA4_9BILA</name>
<proteinExistence type="predicted"/>
<reference evidence="3" key="1">
    <citation type="submission" date="2023-10" db="EMBL/GenBank/DDBJ databases">
        <title>Genome assembly of Pristionchus species.</title>
        <authorList>
            <person name="Yoshida K."/>
            <person name="Sommer R.J."/>
        </authorList>
    </citation>
    <scope>NUCLEOTIDE SEQUENCE</scope>
    <source>
        <strain evidence="3">RS0144</strain>
    </source>
</reference>
<feature type="compositionally biased region" description="Basic residues" evidence="2">
    <location>
        <begin position="356"/>
        <end position="368"/>
    </location>
</feature>
<feature type="region of interest" description="Disordered" evidence="2">
    <location>
        <begin position="336"/>
        <end position="460"/>
    </location>
</feature>
<sequence>IMPPRRTKSVIVVSQKDPLVEHKLAAKKFLDAEQSVLTRIESVVKAHAGDVTFLSFEDKRVLKLYSCSFRCRHCVVSKCGLMVWREPFSPPTSFRFMSPLNWIDDPEDALLSSLIDVLRKLPSVPPLLILSLPRSCYESHKHLIVGLSLVMDQLPVRQIHVFLSNSGDRSFHFGELSKLSEENACRTVQEVARLQMPDGTTWRTSVGLPLYNMVDIISTHPTNPLEVPSTFFVLARNAAGEVTYRTSDFLPDEMWNERDWSAELPRMMREYELTMCDHDYTTLEAPEAEFPLFDSTIVDEEIEQKMKKKKRKHREDTEEKEFDVSAFDVKEEWEEEGVAGPSGLQNIKMEADTPVKKKRKSDRPRKLANKAGAVKRQSLRECNDRVKMEETTDTRNRSRSTSVQTAVWEEKKGGKRASRKRGNNKPATERKTKKEVKTKGEESEMRMSEEEEEYEDKEERNPYGAVTVFPKTHHAPEQRRAMSAKILPTVPKLRKKIEKVIEQLEENGDATENLINQWKRMIELVKPQRKNESLMEVFDEIASKMKKMTIVHPELSSEVFFHL</sequence>
<evidence type="ECO:0000313" key="4">
    <source>
        <dbReference type="Proteomes" id="UP001432027"/>
    </source>
</evidence>
<comment type="caution">
    <text evidence="3">The sequence shown here is derived from an EMBL/GenBank/DDBJ whole genome shotgun (WGS) entry which is preliminary data.</text>
</comment>
<evidence type="ECO:0000256" key="2">
    <source>
        <dbReference type="SAM" id="MobiDB-lite"/>
    </source>
</evidence>
<evidence type="ECO:0000313" key="3">
    <source>
        <dbReference type="EMBL" id="GMT07773.1"/>
    </source>
</evidence>
<gene>
    <name evidence="3" type="ORF">PENTCL1PPCAC_29947</name>
</gene>
<feature type="compositionally biased region" description="Basic and acidic residues" evidence="2">
    <location>
        <begin position="378"/>
        <end position="396"/>
    </location>
</feature>
<dbReference type="Proteomes" id="UP001432027">
    <property type="component" value="Unassembled WGS sequence"/>
</dbReference>
<keyword evidence="1" id="KW-0175">Coiled coil</keyword>
<evidence type="ECO:0000256" key="1">
    <source>
        <dbReference type="SAM" id="Coils"/>
    </source>
</evidence>
<dbReference type="AlphaFoldDB" id="A0AAV5UMA4"/>
<feature type="compositionally biased region" description="Basic residues" evidence="2">
    <location>
        <begin position="413"/>
        <end position="423"/>
    </location>
</feature>
<organism evidence="3 4">
    <name type="scientific">Pristionchus entomophagus</name>
    <dbReference type="NCBI Taxonomy" id="358040"/>
    <lineage>
        <taxon>Eukaryota</taxon>
        <taxon>Metazoa</taxon>
        <taxon>Ecdysozoa</taxon>
        <taxon>Nematoda</taxon>
        <taxon>Chromadorea</taxon>
        <taxon>Rhabditida</taxon>
        <taxon>Rhabditina</taxon>
        <taxon>Diplogasteromorpha</taxon>
        <taxon>Diplogasteroidea</taxon>
        <taxon>Neodiplogasteridae</taxon>
        <taxon>Pristionchus</taxon>
    </lineage>
</organism>